<gene>
    <name evidence="3" type="ORF">SCF082_LOCUS20190</name>
</gene>
<dbReference type="InterPro" id="IPR029044">
    <property type="entry name" value="Nucleotide-diphossugar_trans"/>
</dbReference>
<protein>
    <recommendedName>
        <fullName evidence="2">Glycosyltransferase 2-like domain-containing protein</fullName>
    </recommendedName>
</protein>
<reference evidence="3 4" key="1">
    <citation type="submission" date="2024-02" db="EMBL/GenBank/DDBJ databases">
        <authorList>
            <person name="Chen Y."/>
            <person name="Shah S."/>
            <person name="Dougan E. K."/>
            <person name="Thang M."/>
            <person name="Chan C."/>
        </authorList>
    </citation>
    <scope>NUCLEOTIDE SEQUENCE [LARGE SCALE GENOMIC DNA]</scope>
</reference>
<dbReference type="Proteomes" id="UP001642464">
    <property type="component" value="Unassembled WGS sequence"/>
</dbReference>
<dbReference type="SUPFAM" id="SSF53448">
    <property type="entry name" value="Nucleotide-diphospho-sugar transferases"/>
    <property type="match status" value="1"/>
</dbReference>
<dbReference type="PANTHER" id="PTHR43630">
    <property type="entry name" value="POLY-BETA-1,6-N-ACETYL-D-GLUCOSAMINE SYNTHASE"/>
    <property type="match status" value="1"/>
</dbReference>
<feature type="region of interest" description="Disordered" evidence="1">
    <location>
        <begin position="811"/>
        <end position="846"/>
    </location>
</feature>
<dbReference type="Gene3D" id="3.90.550.10">
    <property type="entry name" value="Spore Coat Polysaccharide Biosynthesis Protein SpsA, Chain A"/>
    <property type="match status" value="1"/>
</dbReference>
<dbReference type="PANTHER" id="PTHR43630:SF2">
    <property type="entry name" value="GLYCOSYLTRANSFERASE"/>
    <property type="match status" value="1"/>
</dbReference>
<comment type="caution">
    <text evidence="3">The sequence shown here is derived from an EMBL/GenBank/DDBJ whole genome shotgun (WGS) entry which is preliminary data.</text>
</comment>
<proteinExistence type="predicted"/>
<evidence type="ECO:0000313" key="3">
    <source>
        <dbReference type="EMBL" id="CAK9032754.1"/>
    </source>
</evidence>
<sequence length="846" mass="95692">MRSQHSHPFIRFAARYHYDRFPNKEMEVGALIINDDVLLSRQSAVERCAAMMTGVNLLSYVTQSQGQELQSKLKLAKDADTSLDNVVLCLQLVDWREMDVPLAVEASRCSQLLRAKLGAAPSLGPVIDMGAPSMVTAWLLREKKVVISVGEEGRSRPADAATRPRTRRWIWVTQPLELLLTTLREIREPPSLLFIEADQLLQRGALQRTSHTLRSVRPLLSDLAVSGVMLSDDGKEVPHWMLPSVLAPVLDAKNKMNIELPCWTIGCTSGLTGGGLALVMIVKNEARLIRQTLQSVLEAADRAVILDTGSTDGTQEILREVSQQQNFPLELYEEPFVDFATTRNRALQLAGQSSEFVLMLSGDETLVHGAQLRRFVTQHSGYCGGSEEVFNVRVFMGSKTWYWSERLMRSKNHQEPGWPQNSSSWRYVGVTHEAYIHPVRTLSNDLFINYIGDTDASQLEGLPEPVAGSFYISHNAERTEEKSTRRLRQDVQLLEDYLNKDDAHLDAWQYTRAIFYLAQSHRSLQNFEVAKELWERYLTSEISGLRQFSYLRYGAHMGLGQICAQQPSLWRHTTATSRSCLQHFEEAHQLCPRAEPMVYLALSMPDGAKERRLALQRAKEVQHLQASTGHCAIFAEESVYQQIDTLLAKELAQNVACANGQWTVMPTVFSKVQAHYMSHISTCCWYHLLKGQRLRFIDRLPNGFCRKRNLVDEFGHGYRMTTDDLEDAEGTYVYVKLAQVPRTFQWQTVPGKLHSPQSNRLEEAVVFSLMKRENNERRGGKPERVCQARKQISDHRTTCYVVPRKPIVAIIRSSASQDGKADPAEKQTNPAEESSAPAEVNQNALV</sequence>
<evidence type="ECO:0000313" key="4">
    <source>
        <dbReference type="Proteomes" id="UP001642464"/>
    </source>
</evidence>
<name>A0ABP0L3G4_9DINO</name>
<organism evidence="3 4">
    <name type="scientific">Durusdinium trenchii</name>
    <dbReference type="NCBI Taxonomy" id="1381693"/>
    <lineage>
        <taxon>Eukaryota</taxon>
        <taxon>Sar</taxon>
        <taxon>Alveolata</taxon>
        <taxon>Dinophyceae</taxon>
        <taxon>Suessiales</taxon>
        <taxon>Symbiodiniaceae</taxon>
        <taxon>Durusdinium</taxon>
    </lineage>
</organism>
<keyword evidence="4" id="KW-1185">Reference proteome</keyword>
<evidence type="ECO:0000259" key="2">
    <source>
        <dbReference type="Pfam" id="PF00535"/>
    </source>
</evidence>
<dbReference type="Pfam" id="PF00535">
    <property type="entry name" value="Glycos_transf_2"/>
    <property type="match status" value="1"/>
</dbReference>
<feature type="domain" description="Glycosyltransferase 2-like" evidence="2">
    <location>
        <begin position="278"/>
        <end position="401"/>
    </location>
</feature>
<evidence type="ECO:0000256" key="1">
    <source>
        <dbReference type="SAM" id="MobiDB-lite"/>
    </source>
</evidence>
<dbReference type="InterPro" id="IPR001173">
    <property type="entry name" value="Glyco_trans_2-like"/>
</dbReference>
<accession>A0ABP0L3G4</accession>
<dbReference type="EMBL" id="CAXAMM010014003">
    <property type="protein sequence ID" value="CAK9032754.1"/>
    <property type="molecule type" value="Genomic_DNA"/>
</dbReference>